<organism evidence="1 2">
    <name type="scientific">Rhizobium grahamii CCGE 502</name>
    <dbReference type="NCBI Taxonomy" id="990285"/>
    <lineage>
        <taxon>Bacteria</taxon>
        <taxon>Pseudomonadati</taxon>
        <taxon>Pseudomonadota</taxon>
        <taxon>Alphaproteobacteria</taxon>
        <taxon>Hyphomicrobiales</taxon>
        <taxon>Rhizobiaceae</taxon>
        <taxon>Rhizobium/Agrobacterium group</taxon>
        <taxon>Rhizobium</taxon>
    </lineage>
</organism>
<evidence type="ECO:0000313" key="2">
    <source>
        <dbReference type="Proteomes" id="UP000014411"/>
    </source>
</evidence>
<reference evidence="1 2" key="1">
    <citation type="journal article" date="2012" name="J. Bacteriol.">
        <title>Genome sequence of Rhizobium grahamii CCGE502, a broad-host-range symbiont with low nodulation competitiveness in Phaseolus vulgaris.</title>
        <authorList>
            <person name="Althabegoiti M.J."/>
            <person name="Lozano L."/>
            <person name="Torres-Tejerizo G."/>
            <person name="Ormeno-Orrillo E."/>
            <person name="Rogel M.A."/>
            <person name="Gonzalez V."/>
            <person name="Martinez-Romero E."/>
        </authorList>
    </citation>
    <scope>NUCLEOTIDE SEQUENCE [LARGE SCALE GENOMIC DNA]</scope>
    <source>
        <strain evidence="1 2">CCGE 502</strain>
    </source>
</reference>
<dbReference type="Proteomes" id="UP000014411">
    <property type="component" value="Unassembled WGS sequence"/>
</dbReference>
<dbReference type="AlphaFoldDB" id="S3HDW2"/>
<protein>
    <submittedName>
        <fullName evidence="1">Uncharacterized protein</fullName>
    </submittedName>
</protein>
<accession>S3HDW2</accession>
<dbReference type="HOGENOM" id="CLU_2261532_0_0_5"/>
<name>S3HDW2_9HYPH</name>
<dbReference type="EMBL" id="AEYE02000026">
    <property type="protein sequence ID" value="EPE96245.1"/>
    <property type="molecule type" value="Genomic_DNA"/>
</dbReference>
<gene>
    <name evidence="1" type="ORF">RGCCGE502_21210</name>
</gene>
<dbReference type="eggNOG" id="ENOG50332T7">
    <property type="taxonomic scope" value="Bacteria"/>
</dbReference>
<sequence length="103" mass="11555">MKPAFPLTTDVLALGEHVDLRAGQCVRPFSYAASPQTQGVFMTQTHSKSRQQAEIAFNDIQSQFSARGQAVQEPETEEQARQAKTLRLREARLARDAQEHTSR</sequence>
<keyword evidence="2" id="KW-1185">Reference proteome</keyword>
<comment type="caution">
    <text evidence="1">The sequence shown here is derived from an EMBL/GenBank/DDBJ whole genome shotgun (WGS) entry which is preliminary data.</text>
</comment>
<evidence type="ECO:0000313" key="1">
    <source>
        <dbReference type="EMBL" id="EPE96245.1"/>
    </source>
</evidence>
<proteinExistence type="predicted"/>